<dbReference type="Pfam" id="PF02753">
    <property type="entry name" value="PapD_C"/>
    <property type="match status" value="1"/>
</dbReference>
<dbReference type="InterPro" id="IPR016147">
    <property type="entry name" value="Pili_assmbl_chaperone_N"/>
</dbReference>
<dbReference type="PRINTS" id="PR00969">
    <property type="entry name" value="CHAPERONPILI"/>
</dbReference>
<protein>
    <submittedName>
        <fullName evidence="9">Molecular chaperone</fullName>
    </submittedName>
</protein>
<evidence type="ECO:0000259" key="8">
    <source>
        <dbReference type="Pfam" id="PF02753"/>
    </source>
</evidence>
<feature type="signal peptide" evidence="6">
    <location>
        <begin position="1"/>
        <end position="25"/>
    </location>
</feature>
<evidence type="ECO:0000256" key="3">
    <source>
        <dbReference type="ARBA" id="ARBA00022729"/>
    </source>
</evidence>
<organism evidence="9 10">
    <name type="scientific">Serratia silvae</name>
    <dbReference type="NCBI Taxonomy" id="2824122"/>
    <lineage>
        <taxon>Bacteria</taxon>
        <taxon>Pseudomonadati</taxon>
        <taxon>Pseudomonadota</taxon>
        <taxon>Gammaproteobacteria</taxon>
        <taxon>Enterobacterales</taxon>
        <taxon>Yersiniaceae</taxon>
        <taxon>Serratia</taxon>
    </lineage>
</organism>
<dbReference type="RefSeq" id="WP_248944557.1">
    <property type="nucleotide sequence ID" value="NZ_CBCSGY010000076.1"/>
</dbReference>
<comment type="subcellular location">
    <subcellularLocation>
        <location evidence="1">Periplasm</location>
    </subcellularLocation>
</comment>
<dbReference type="InterPro" id="IPR036316">
    <property type="entry name" value="Pili_assmbl_chap_C_dom_sf"/>
</dbReference>
<feature type="chain" id="PRO_5045881370" evidence="6">
    <location>
        <begin position="26"/>
        <end position="244"/>
    </location>
</feature>
<dbReference type="PANTHER" id="PTHR30251">
    <property type="entry name" value="PILUS ASSEMBLY CHAPERONE"/>
    <property type="match status" value="1"/>
</dbReference>
<keyword evidence="10" id="KW-1185">Reference proteome</keyword>
<comment type="caution">
    <text evidence="9">The sequence shown here is derived from an EMBL/GenBank/DDBJ whole genome shotgun (WGS) entry which is preliminary data.</text>
</comment>
<dbReference type="SUPFAM" id="SSF49584">
    <property type="entry name" value="Periplasmic chaperone C-domain"/>
    <property type="match status" value="1"/>
</dbReference>
<name>A0ABT0K8D8_9GAMM</name>
<keyword evidence="4" id="KW-0574">Periplasm</keyword>
<dbReference type="InterPro" id="IPR016148">
    <property type="entry name" value="Pili_assmbl_chaperone_C"/>
</dbReference>
<accession>A0ABT0K8D8</accession>
<comment type="similarity">
    <text evidence="2">Belongs to the periplasmic pilus chaperone family.</text>
</comment>
<gene>
    <name evidence="9" type="ORF">KAJ71_04355</name>
</gene>
<dbReference type="InterPro" id="IPR001829">
    <property type="entry name" value="Pili_assmbl_chaperone_bac"/>
</dbReference>
<evidence type="ECO:0000256" key="2">
    <source>
        <dbReference type="ARBA" id="ARBA00007399"/>
    </source>
</evidence>
<dbReference type="Proteomes" id="UP001165275">
    <property type="component" value="Unassembled WGS sequence"/>
</dbReference>
<dbReference type="Gene3D" id="2.60.40.10">
    <property type="entry name" value="Immunoglobulins"/>
    <property type="match status" value="2"/>
</dbReference>
<dbReference type="InterPro" id="IPR008962">
    <property type="entry name" value="PapD-like_sf"/>
</dbReference>
<dbReference type="EMBL" id="JAGQDC010000003">
    <property type="protein sequence ID" value="MCL1028272.1"/>
    <property type="molecule type" value="Genomic_DNA"/>
</dbReference>
<evidence type="ECO:0000256" key="4">
    <source>
        <dbReference type="ARBA" id="ARBA00022764"/>
    </source>
</evidence>
<evidence type="ECO:0000256" key="1">
    <source>
        <dbReference type="ARBA" id="ARBA00004418"/>
    </source>
</evidence>
<dbReference type="InterPro" id="IPR050643">
    <property type="entry name" value="Periplasmic_pilus_chap"/>
</dbReference>
<dbReference type="InterPro" id="IPR013783">
    <property type="entry name" value="Ig-like_fold"/>
</dbReference>
<evidence type="ECO:0000313" key="10">
    <source>
        <dbReference type="Proteomes" id="UP001165275"/>
    </source>
</evidence>
<keyword evidence="5" id="KW-0143">Chaperone</keyword>
<proteinExistence type="inferred from homology"/>
<sequence>MPLIQRCWLLLSLLISGFFSSHLHASIVIAGTRVIYPSDAREVTLKLENKSRFPLLVQSWIDAGDANIAPEDSDVPFMLMPPVSRVEPAKTQTLRITATPMANHATDRETLYWINVLEVPPQSKGNHNKLSIAYRNRLKVFYRPATLPALSSETMDKVSWQLQGDKLLAKNPTPYHISYASVLVSGHGIASATGSDGGMIAPFSEQTFQLKRDSKVIAVPPNSVIAKAINDYGAFIEKIYPLSR</sequence>
<keyword evidence="3 6" id="KW-0732">Signal</keyword>
<feature type="domain" description="Pili assembly chaperone C-terminal" evidence="8">
    <location>
        <begin position="170"/>
        <end position="234"/>
    </location>
</feature>
<evidence type="ECO:0000259" key="7">
    <source>
        <dbReference type="Pfam" id="PF00345"/>
    </source>
</evidence>
<evidence type="ECO:0000256" key="6">
    <source>
        <dbReference type="SAM" id="SignalP"/>
    </source>
</evidence>
<dbReference type="Pfam" id="PF00345">
    <property type="entry name" value="PapD_N"/>
    <property type="match status" value="1"/>
</dbReference>
<evidence type="ECO:0000256" key="5">
    <source>
        <dbReference type="ARBA" id="ARBA00023186"/>
    </source>
</evidence>
<dbReference type="SUPFAM" id="SSF49354">
    <property type="entry name" value="PapD-like"/>
    <property type="match status" value="1"/>
</dbReference>
<reference evidence="9" key="1">
    <citation type="submission" date="2021-04" db="EMBL/GenBank/DDBJ databases">
        <title>Genome sequence of Serratia sp. arafor3.</title>
        <authorList>
            <person name="Besaury L."/>
        </authorList>
    </citation>
    <scope>NUCLEOTIDE SEQUENCE</scope>
    <source>
        <strain evidence="9">Arafor3</strain>
    </source>
</reference>
<feature type="domain" description="Pili assembly chaperone N-terminal" evidence="7">
    <location>
        <begin position="26"/>
        <end position="147"/>
    </location>
</feature>
<evidence type="ECO:0000313" key="9">
    <source>
        <dbReference type="EMBL" id="MCL1028272.1"/>
    </source>
</evidence>
<dbReference type="PANTHER" id="PTHR30251:SF2">
    <property type="entry name" value="FIMBRIAL CHAPERONE YADV-RELATED"/>
    <property type="match status" value="1"/>
</dbReference>